<dbReference type="KEGG" id="ppd:Ppro_1495"/>
<dbReference type="GO" id="GO:0003677">
    <property type="term" value="F:DNA binding"/>
    <property type="evidence" value="ECO:0007669"/>
    <property type="project" value="InterPro"/>
</dbReference>
<dbReference type="EMBL" id="CP000482">
    <property type="protein sequence ID" value="ABK99111.1"/>
    <property type="molecule type" value="Genomic_DNA"/>
</dbReference>
<evidence type="ECO:0000259" key="1">
    <source>
        <dbReference type="PROSITE" id="PS50930"/>
    </source>
</evidence>
<dbReference type="InterPro" id="IPR046947">
    <property type="entry name" value="LytR-like"/>
</dbReference>
<gene>
    <name evidence="2" type="ordered locus">Ppro_1495</name>
</gene>
<dbReference type="PANTHER" id="PTHR37299">
    <property type="entry name" value="TRANSCRIPTIONAL REGULATOR-RELATED"/>
    <property type="match status" value="1"/>
</dbReference>
<dbReference type="OrthoDB" id="9781059at2"/>
<dbReference type="CDD" id="cd00130">
    <property type="entry name" value="PAS"/>
    <property type="match status" value="1"/>
</dbReference>
<evidence type="ECO:0000313" key="2">
    <source>
        <dbReference type="EMBL" id="ABK99111.1"/>
    </source>
</evidence>
<dbReference type="RefSeq" id="WP_011735404.1">
    <property type="nucleotide sequence ID" value="NC_008609.1"/>
</dbReference>
<organism evidence="2 3">
    <name type="scientific">Pelobacter propionicus (strain DSM 2379 / NBRC 103807 / OttBd1)</name>
    <dbReference type="NCBI Taxonomy" id="338966"/>
    <lineage>
        <taxon>Bacteria</taxon>
        <taxon>Pseudomonadati</taxon>
        <taxon>Thermodesulfobacteriota</taxon>
        <taxon>Desulfuromonadia</taxon>
        <taxon>Desulfuromonadales</taxon>
        <taxon>Desulfuromonadaceae</taxon>
        <taxon>Pelobacter</taxon>
    </lineage>
</organism>
<dbReference type="PANTHER" id="PTHR37299:SF1">
    <property type="entry name" value="STAGE 0 SPORULATION PROTEIN A HOMOLOG"/>
    <property type="match status" value="1"/>
</dbReference>
<protein>
    <submittedName>
        <fullName evidence="2">Putative PAS/PAC sensor protein</fullName>
    </submittedName>
</protein>
<dbReference type="Pfam" id="PF04397">
    <property type="entry name" value="LytTR"/>
    <property type="match status" value="1"/>
</dbReference>
<dbReference type="SUPFAM" id="SSF55785">
    <property type="entry name" value="PYP-like sensor domain (PAS domain)"/>
    <property type="match status" value="1"/>
</dbReference>
<dbReference type="STRING" id="338966.Ppro_1495"/>
<evidence type="ECO:0000313" key="3">
    <source>
        <dbReference type="Proteomes" id="UP000006732"/>
    </source>
</evidence>
<dbReference type="GO" id="GO:0000156">
    <property type="term" value="F:phosphorelay response regulator activity"/>
    <property type="evidence" value="ECO:0007669"/>
    <property type="project" value="InterPro"/>
</dbReference>
<name>A1AP41_PELPD</name>
<reference evidence="2 3" key="1">
    <citation type="submission" date="2006-10" db="EMBL/GenBank/DDBJ databases">
        <title>Complete sequence of chromosome of Pelobacter propionicus DSM 2379.</title>
        <authorList>
            <consortium name="US DOE Joint Genome Institute"/>
            <person name="Copeland A."/>
            <person name="Lucas S."/>
            <person name="Lapidus A."/>
            <person name="Barry K."/>
            <person name="Detter J.C."/>
            <person name="Glavina del Rio T."/>
            <person name="Hammon N."/>
            <person name="Israni S."/>
            <person name="Dalin E."/>
            <person name="Tice H."/>
            <person name="Pitluck S."/>
            <person name="Saunders E."/>
            <person name="Brettin T."/>
            <person name="Bruce D."/>
            <person name="Han C."/>
            <person name="Tapia R."/>
            <person name="Schmutz J."/>
            <person name="Larimer F."/>
            <person name="Land M."/>
            <person name="Hauser L."/>
            <person name="Kyrpides N."/>
            <person name="Kim E."/>
            <person name="Lovley D."/>
            <person name="Richardson P."/>
        </authorList>
    </citation>
    <scope>NUCLEOTIDE SEQUENCE [LARGE SCALE GENOMIC DNA]</scope>
    <source>
        <strain evidence="3">DSM 2379 / NBRC 103807 / OttBd1</strain>
    </source>
</reference>
<dbReference type="Proteomes" id="UP000006732">
    <property type="component" value="Chromosome"/>
</dbReference>
<dbReference type="InterPro" id="IPR035965">
    <property type="entry name" value="PAS-like_dom_sf"/>
</dbReference>
<accession>A1AP41</accession>
<dbReference type="Gene3D" id="3.30.450.20">
    <property type="entry name" value="PAS domain"/>
    <property type="match status" value="1"/>
</dbReference>
<dbReference type="SMART" id="SM00850">
    <property type="entry name" value="LytTR"/>
    <property type="match status" value="1"/>
</dbReference>
<dbReference type="InterPro" id="IPR000014">
    <property type="entry name" value="PAS"/>
</dbReference>
<dbReference type="AlphaFoldDB" id="A1AP41"/>
<dbReference type="PROSITE" id="PS50930">
    <property type="entry name" value="HTH_LYTTR"/>
    <property type="match status" value="1"/>
</dbReference>
<dbReference type="Pfam" id="PF08448">
    <property type="entry name" value="PAS_4"/>
    <property type="match status" value="1"/>
</dbReference>
<feature type="domain" description="HTH LytTR-type" evidence="1">
    <location>
        <begin position="129"/>
        <end position="233"/>
    </location>
</feature>
<proteinExistence type="predicted"/>
<keyword evidence="3" id="KW-1185">Reference proteome</keyword>
<dbReference type="Gene3D" id="2.40.50.1020">
    <property type="entry name" value="LytTr DNA-binding domain"/>
    <property type="match status" value="1"/>
</dbReference>
<dbReference type="InterPro" id="IPR013656">
    <property type="entry name" value="PAS_4"/>
</dbReference>
<sequence>MGVTNVLSIIEQIEPGVVILNQDLSVSHINRVFMLLFCDIPLEQLFLGSILEIHRQESRDRVRDMLRLAAEAKRQVPTTIRFIRNDDKDRYLLIKLVPLVDREMTEEKISALFYDVTPFITTEQKLMRVPVSSHGEIHLLNPHEILYFKADNIYTTVRTETCEYHCALSLGAVEKRLSHEMFHRVHRSYLVNIGKVHKILRDPSECSVDVVGGEVRIPISRDKMQDFLSIVGLK</sequence>
<dbReference type="eggNOG" id="COG3279">
    <property type="taxonomic scope" value="Bacteria"/>
</dbReference>
<dbReference type="InterPro" id="IPR007492">
    <property type="entry name" value="LytTR_DNA-bd_dom"/>
</dbReference>
<dbReference type="HOGENOM" id="CLU_097085_0_0_7"/>